<dbReference type="InterPro" id="IPR004045">
    <property type="entry name" value="Glutathione_S-Trfase_N"/>
</dbReference>
<evidence type="ECO:0000313" key="3">
    <source>
        <dbReference type="EMBL" id="KAF4382126.1"/>
    </source>
</evidence>
<proteinExistence type="inferred from homology"/>
<comment type="catalytic activity">
    <reaction evidence="1">
        <text>RX + glutathione = an S-substituted glutathione + a halide anion + H(+)</text>
        <dbReference type="Rhea" id="RHEA:16437"/>
        <dbReference type="ChEBI" id="CHEBI:15378"/>
        <dbReference type="ChEBI" id="CHEBI:16042"/>
        <dbReference type="ChEBI" id="CHEBI:17792"/>
        <dbReference type="ChEBI" id="CHEBI:57925"/>
        <dbReference type="ChEBI" id="CHEBI:90779"/>
        <dbReference type="EC" id="2.5.1.18"/>
    </reaction>
</comment>
<accession>A0A7J6GGN8</accession>
<dbReference type="SUPFAM" id="SSF52833">
    <property type="entry name" value="Thioredoxin-like"/>
    <property type="match status" value="1"/>
</dbReference>
<name>A0A7J6GGN8_CANSA</name>
<dbReference type="EMBL" id="JAATIQ010000104">
    <property type="protein sequence ID" value="KAF4382126.1"/>
    <property type="molecule type" value="Genomic_DNA"/>
</dbReference>
<keyword evidence="4" id="KW-1185">Reference proteome</keyword>
<dbReference type="GO" id="GO:0005829">
    <property type="term" value="C:cytosol"/>
    <property type="evidence" value="ECO:0007669"/>
    <property type="project" value="UniProtKB-SubCell"/>
</dbReference>
<dbReference type="Gene3D" id="3.40.30.10">
    <property type="entry name" value="Glutaredoxin"/>
    <property type="match status" value="1"/>
</dbReference>
<dbReference type="AlphaFoldDB" id="A0A7J6GGN8"/>
<reference evidence="3 4" key="1">
    <citation type="journal article" date="2020" name="bioRxiv">
        <title>Sequence and annotation of 42 cannabis genomes reveals extensive copy number variation in cannabinoid synthesis and pathogen resistance genes.</title>
        <authorList>
            <person name="Mckernan K.J."/>
            <person name="Helbert Y."/>
            <person name="Kane L.T."/>
            <person name="Ebling H."/>
            <person name="Zhang L."/>
            <person name="Liu B."/>
            <person name="Eaton Z."/>
            <person name="Mclaughlin S."/>
            <person name="Kingan S."/>
            <person name="Baybayan P."/>
            <person name="Concepcion G."/>
            <person name="Jordan M."/>
            <person name="Riva A."/>
            <person name="Barbazuk W."/>
            <person name="Harkins T."/>
        </authorList>
    </citation>
    <scope>NUCLEOTIDE SEQUENCE [LARGE SCALE GENOMIC DNA]</scope>
    <source>
        <strain evidence="4">cv. Jamaican Lion 4</strain>
        <tissue evidence="3">Leaf</tissue>
    </source>
</reference>
<evidence type="ECO:0000313" key="4">
    <source>
        <dbReference type="Proteomes" id="UP000583929"/>
    </source>
</evidence>
<gene>
    <name evidence="3" type="ORF">G4B88_009416</name>
</gene>
<keyword evidence="1" id="KW-0963">Cytoplasm</keyword>
<dbReference type="InterPro" id="IPR045073">
    <property type="entry name" value="Omega/Tau-like"/>
</dbReference>
<dbReference type="PANTHER" id="PTHR11260:SF756">
    <property type="entry name" value="GLUTATHIONE S-TRANSFERASE PARA-RELATED"/>
    <property type="match status" value="1"/>
</dbReference>
<sequence length="108" mass="12576">MEDKVVLLDFWPSSYAMRVKIALAEKDIQYEVKEENLSNKSSLLLEMNTVHNMILVLIHNGKPNCESLKIVYYIDQIYSLGKRVWKSKGDEQEAVKKEFIENLKILEG</sequence>
<comment type="caution">
    <text evidence="3">The sequence shown here is derived from an EMBL/GenBank/DDBJ whole genome shotgun (WGS) entry which is preliminary data.</text>
</comment>
<dbReference type="GO" id="GO:0004364">
    <property type="term" value="F:glutathione transferase activity"/>
    <property type="evidence" value="ECO:0007669"/>
    <property type="project" value="UniProtKB-UniRule"/>
</dbReference>
<dbReference type="Pfam" id="PF02798">
    <property type="entry name" value="GST_N"/>
    <property type="match status" value="1"/>
</dbReference>
<comment type="function">
    <text evidence="1">Is involved in the conjugation of reduced glutathione to a wide number of exogenous and endogenous hydrophobic electrophiles.</text>
</comment>
<dbReference type="GO" id="GO:0006749">
    <property type="term" value="P:glutathione metabolic process"/>
    <property type="evidence" value="ECO:0007669"/>
    <property type="project" value="TreeGrafter"/>
</dbReference>
<dbReference type="PROSITE" id="PS50404">
    <property type="entry name" value="GST_NTER"/>
    <property type="match status" value="1"/>
</dbReference>
<evidence type="ECO:0000259" key="2">
    <source>
        <dbReference type="PROSITE" id="PS50404"/>
    </source>
</evidence>
<dbReference type="Gene3D" id="1.20.1050.10">
    <property type="match status" value="1"/>
</dbReference>
<dbReference type="EC" id="2.5.1.18" evidence="1"/>
<feature type="domain" description="GST N-terminal" evidence="2">
    <location>
        <begin position="3"/>
        <end position="82"/>
    </location>
</feature>
<dbReference type="Proteomes" id="UP000583929">
    <property type="component" value="Unassembled WGS sequence"/>
</dbReference>
<organism evidence="3 4">
    <name type="scientific">Cannabis sativa</name>
    <name type="common">Hemp</name>
    <name type="synonym">Marijuana</name>
    <dbReference type="NCBI Taxonomy" id="3483"/>
    <lineage>
        <taxon>Eukaryota</taxon>
        <taxon>Viridiplantae</taxon>
        <taxon>Streptophyta</taxon>
        <taxon>Embryophyta</taxon>
        <taxon>Tracheophyta</taxon>
        <taxon>Spermatophyta</taxon>
        <taxon>Magnoliopsida</taxon>
        <taxon>eudicotyledons</taxon>
        <taxon>Gunneridae</taxon>
        <taxon>Pentapetalae</taxon>
        <taxon>rosids</taxon>
        <taxon>fabids</taxon>
        <taxon>Rosales</taxon>
        <taxon>Cannabaceae</taxon>
        <taxon>Cannabis</taxon>
    </lineage>
</organism>
<keyword evidence="1" id="KW-0808">Transferase</keyword>
<comment type="subcellular location">
    <subcellularLocation>
        <location evidence="1">Cytoplasm</location>
        <location evidence="1">Cytosol</location>
    </subcellularLocation>
</comment>
<evidence type="ECO:0000256" key="1">
    <source>
        <dbReference type="RuleBase" id="RU369102"/>
    </source>
</evidence>
<dbReference type="PANTHER" id="PTHR11260">
    <property type="entry name" value="GLUTATHIONE S-TRANSFERASE, GST, SUPERFAMILY, GST DOMAIN CONTAINING"/>
    <property type="match status" value="1"/>
</dbReference>
<comment type="similarity">
    <text evidence="1">Belongs to the GST superfamily.</text>
</comment>
<protein>
    <recommendedName>
        <fullName evidence="1">Glutathione S-transferase</fullName>
        <ecNumber evidence="1">2.5.1.18</ecNumber>
    </recommendedName>
</protein>
<dbReference type="InterPro" id="IPR036249">
    <property type="entry name" value="Thioredoxin-like_sf"/>
</dbReference>